<dbReference type="InterPro" id="IPR013078">
    <property type="entry name" value="His_Pase_superF_clade-1"/>
</dbReference>
<keyword evidence="2" id="KW-1185">Reference proteome</keyword>
<organism evidence="1 2">
    <name type="scientific">Mucilaginibacter paludis DSM 18603</name>
    <dbReference type="NCBI Taxonomy" id="714943"/>
    <lineage>
        <taxon>Bacteria</taxon>
        <taxon>Pseudomonadati</taxon>
        <taxon>Bacteroidota</taxon>
        <taxon>Sphingobacteriia</taxon>
        <taxon>Sphingobacteriales</taxon>
        <taxon>Sphingobacteriaceae</taxon>
        <taxon>Mucilaginibacter</taxon>
    </lineage>
</organism>
<gene>
    <name evidence="1" type="ORF">Mucpa_0384</name>
</gene>
<name>H1YH78_9SPHI</name>
<accession>H1YH78</accession>
<dbReference type="STRING" id="714943.Mucpa_0384"/>
<dbReference type="PANTHER" id="PTHR47623">
    <property type="entry name" value="OS09G0287300 PROTEIN"/>
    <property type="match status" value="1"/>
</dbReference>
<evidence type="ECO:0000313" key="2">
    <source>
        <dbReference type="Proteomes" id="UP000002774"/>
    </source>
</evidence>
<dbReference type="HOGENOM" id="CLU_084603_2_2_10"/>
<dbReference type="InterPro" id="IPR029033">
    <property type="entry name" value="His_PPase_superfam"/>
</dbReference>
<dbReference type="EMBL" id="CM001403">
    <property type="protein sequence ID" value="EHQ24580.1"/>
    <property type="molecule type" value="Genomic_DNA"/>
</dbReference>
<dbReference type="eggNOG" id="COG2062">
    <property type="taxonomic scope" value="Bacteria"/>
</dbReference>
<dbReference type="Gene3D" id="3.40.50.1240">
    <property type="entry name" value="Phosphoglycerate mutase-like"/>
    <property type="match status" value="1"/>
</dbReference>
<dbReference type="Pfam" id="PF00300">
    <property type="entry name" value="His_Phos_1"/>
    <property type="match status" value="1"/>
</dbReference>
<sequence>MIVRHAKSDWDNAGISDFDRPLNHRGFKSASEMAQRLHKKGIVPQYLLSSPALRARTTASIFAETLNLAGPSYNQSIYEANYPALLHIINNLPDAYQFVALFGHNPGLSDLLYNLTGQIYDMPTCAIAVVDFDIDSWKEVSGGTGNISYYDYPKNGD</sequence>
<reference evidence="1" key="1">
    <citation type="submission" date="2011-09" db="EMBL/GenBank/DDBJ databases">
        <title>The permanent draft genome of Mucilaginibacter paludis DSM 18603.</title>
        <authorList>
            <consortium name="US DOE Joint Genome Institute (JGI-PGF)"/>
            <person name="Lucas S."/>
            <person name="Han J."/>
            <person name="Lapidus A."/>
            <person name="Bruce D."/>
            <person name="Goodwin L."/>
            <person name="Pitluck S."/>
            <person name="Peters L."/>
            <person name="Kyrpides N."/>
            <person name="Mavromatis K."/>
            <person name="Ivanova N."/>
            <person name="Mikhailova N."/>
            <person name="Held B."/>
            <person name="Detter J.C."/>
            <person name="Tapia R."/>
            <person name="Han C."/>
            <person name="Land M."/>
            <person name="Hauser L."/>
            <person name="Markowitz V."/>
            <person name="Cheng J.-F."/>
            <person name="Hugenholtz P."/>
            <person name="Woyke T."/>
            <person name="Wu D."/>
            <person name="Tindall B."/>
            <person name="Brambilla E."/>
            <person name="Klenk H.-P."/>
            <person name="Eisen J.A."/>
        </authorList>
    </citation>
    <scope>NUCLEOTIDE SEQUENCE [LARGE SCALE GENOMIC DNA]</scope>
    <source>
        <strain evidence="1">DSM 18603</strain>
    </source>
</reference>
<evidence type="ECO:0000313" key="1">
    <source>
        <dbReference type="EMBL" id="EHQ24580.1"/>
    </source>
</evidence>
<proteinExistence type="predicted"/>
<dbReference type="AlphaFoldDB" id="H1YH78"/>
<dbReference type="PANTHER" id="PTHR47623:SF1">
    <property type="entry name" value="OS09G0287300 PROTEIN"/>
    <property type="match status" value="1"/>
</dbReference>
<dbReference type="Proteomes" id="UP000002774">
    <property type="component" value="Chromosome"/>
</dbReference>
<protein>
    <submittedName>
        <fullName evidence="1">Phosphohistidine phosphatase, SixA</fullName>
    </submittedName>
</protein>
<dbReference type="SUPFAM" id="SSF53254">
    <property type="entry name" value="Phosphoglycerate mutase-like"/>
    <property type="match status" value="1"/>
</dbReference>
<dbReference type="CDD" id="cd07067">
    <property type="entry name" value="HP_PGM_like"/>
    <property type="match status" value="1"/>
</dbReference>